<reference evidence="2" key="1">
    <citation type="submission" date="2020-05" db="EMBL/GenBank/DDBJ databases">
        <authorList>
            <person name="Chiriac C."/>
            <person name="Salcher M."/>
            <person name="Ghai R."/>
            <person name="Kavagutti S V."/>
        </authorList>
    </citation>
    <scope>NUCLEOTIDE SEQUENCE</scope>
</reference>
<proteinExistence type="predicted"/>
<sequence>MPVTPPDKTYASTTSERLALARMAPVRSALVRLALLRSASLKLTVLRSASVRSASVRSLALRSLPESTTPRQCAPGPMSQPFTNVPERLPLPDTATTTTTAATTTATPPTAHEIIFRRRRSARRPDIEEAGSVMGGTITRSASLVGIGDNYQAARHRRHRRHGMQIFLPFRFLQNLNAAPEKSTSAS</sequence>
<dbReference type="AlphaFoldDB" id="A0A6J6N493"/>
<evidence type="ECO:0000313" key="2">
    <source>
        <dbReference type="EMBL" id="CAB4679373.1"/>
    </source>
</evidence>
<accession>A0A6J6N493</accession>
<protein>
    <submittedName>
        <fullName evidence="2">Unannotated protein</fullName>
    </submittedName>
</protein>
<evidence type="ECO:0000256" key="1">
    <source>
        <dbReference type="SAM" id="MobiDB-lite"/>
    </source>
</evidence>
<organism evidence="2">
    <name type="scientific">freshwater metagenome</name>
    <dbReference type="NCBI Taxonomy" id="449393"/>
    <lineage>
        <taxon>unclassified sequences</taxon>
        <taxon>metagenomes</taxon>
        <taxon>ecological metagenomes</taxon>
    </lineage>
</organism>
<gene>
    <name evidence="2" type="ORF">UFOPK2366_00095</name>
</gene>
<feature type="region of interest" description="Disordered" evidence="1">
    <location>
        <begin position="66"/>
        <end position="107"/>
    </location>
</feature>
<dbReference type="EMBL" id="CAEZXM010000008">
    <property type="protein sequence ID" value="CAB4679373.1"/>
    <property type="molecule type" value="Genomic_DNA"/>
</dbReference>
<name>A0A6J6N493_9ZZZZ</name>
<feature type="compositionally biased region" description="Low complexity" evidence="1">
    <location>
        <begin position="94"/>
        <end position="107"/>
    </location>
</feature>